<comment type="caution">
    <text evidence="2">The sequence shown here is derived from an EMBL/GenBank/DDBJ whole genome shotgun (WGS) entry which is preliminary data.</text>
</comment>
<dbReference type="OrthoDB" id="7876746at2"/>
<proteinExistence type="predicted"/>
<organism evidence="2 3">
    <name type="scientific">Limimaricola cinnabarinus</name>
    <dbReference type="NCBI Taxonomy" id="1125964"/>
    <lineage>
        <taxon>Bacteria</taxon>
        <taxon>Pseudomonadati</taxon>
        <taxon>Pseudomonadota</taxon>
        <taxon>Alphaproteobacteria</taxon>
        <taxon>Rhodobacterales</taxon>
        <taxon>Paracoccaceae</taxon>
        <taxon>Limimaricola</taxon>
    </lineage>
</organism>
<evidence type="ECO:0000313" key="3">
    <source>
        <dbReference type="Proteomes" id="UP000221860"/>
    </source>
</evidence>
<name>A0A2G1MG90_9RHOB</name>
<evidence type="ECO:0000259" key="1">
    <source>
        <dbReference type="Pfam" id="PF06568"/>
    </source>
</evidence>
<gene>
    <name evidence="2" type="ORF">CJ301_09805</name>
</gene>
<dbReference type="RefSeq" id="WP_099276831.1">
    <property type="nucleotide sequence ID" value="NZ_KZ304958.1"/>
</dbReference>
<protein>
    <recommendedName>
        <fullName evidence="1">YjiS-like domain-containing protein</fullName>
    </recommendedName>
</protein>
<dbReference type="Pfam" id="PF06568">
    <property type="entry name" value="YjiS-like"/>
    <property type="match status" value="1"/>
</dbReference>
<reference evidence="2 3" key="1">
    <citation type="submission" date="2017-08" db="EMBL/GenBank/DDBJ databases">
        <title>Draft Genome Sequence of Loktanella cinnabarina Strain XM1, Isolated from Coastal Surface Water.</title>
        <authorList>
            <person name="Ma R."/>
            <person name="Wang J."/>
            <person name="Wang Q."/>
            <person name="Ma Z."/>
            <person name="Li J."/>
            <person name="Chen L."/>
        </authorList>
    </citation>
    <scope>NUCLEOTIDE SEQUENCE [LARGE SCALE GENOMIC DNA]</scope>
    <source>
        <strain evidence="2 3">XM1</strain>
    </source>
</reference>
<feature type="domain" description="YjiS-like" evidence="1">
    <location>
        <begin position="29"/>
        <end position="64"/>
    </location>
</feature>
<accession>A0A2G1MG90</accession>
<dbReference type="Proteomes" id="UP000221860">
    <property type="component" value="Unassembled WGS sequence"/>
</dbReference>
<sequence>MSIYITREMIDSSIRKSKAQMNGSIFTVLFRWARKQLQKRSMIFDLQAMDDKMLDDIGIRRADIPRLVGSLGDCDLRMQNMGRTYRA</sequence>
<dbReference type="AlphaFoldDB" id="A0A2G1MG90"/>
<evidence type="ECO:0000313" key="2">
    <source>
        <dbReference type="EMBL" id="PHP27682.1"/>
    </source>
</evidence>
<keyword evidence="3" id="KW-1185">Reference proteome</keyword>
<dbReference type="EMBL" id="NQWH01000012">
    <property type="protein sequence ID" value="PHP27682.1"/>
    <property type="molecule type" value="Genomic_DNA"/>
</dbReference>
<dbReference type="InterPro" id="IPR009506">
    <property type="entry name" value="YjiS-like"/>
</dbReference>